<evidence type="ECO:0000313" key="6">
    <source>
        <dbReference type="Proteomes" id="UP000245765"/>
    </source>
</evidence>
<feature type="compositionally biased region" description="Low complexity" evidence="3">
    <location>
        <begin position="215"/>
        <end position="225"/>
    </location>
</feature>
<gene>
    <name evidence="5" type="ORF">DFH01_16880</name>
</gene>
<evidence type="ECO:0000256" key="2">
    <source>
        <dbReference type="ARBA" id="ARBA00022525"/>
    </source>
</evidence>
<protein>
    <recommendedName>
        <fullName evidence="4">Hedgehog/Intein (Hint) domain-containing protein</fullName>
    </recommendedName>
</protein>
<keyword evidence="2" id="KW-0964">Secreted</keyword>
<proteinExistence type="predicted"/>
<comment type="subcellular location">
    <subcellularLocation>
        <location evidence="1">Secreted</location>
    </subcellularLocation>
</comment>
<dbReference type="InterPro" id="IPR001343">
    <property type="entry name" value="Hemolysn_Ca-bd"/>
</dbReference>
<dbReference type="EMBL" id="QGNA01000004">
    <property type="protein sequence ID" value="PWS35310.1"/>
    <property type="molecule type" value="Genomic_DNA"/>
</dbReference>
<name>A0A317F847_9PROT</name>
<feature type="non-terminal residue" evidence="5">
    <location>
        <position position="369"/>
    </location>
</feature>
<keyword evidence="6" id="KW-1185">Reference proteome</keyword>
<dbReference type="RefSeq" id="WP_199231267.1">
    <property type="nucleotide sequence ID" value="NZ_QGNA01000004.1"/>
</dbReference>
<evidence type="ECO:0000259" key="4">
    <source>
        <dbReference type="Pfam" id="PF13403"/>
    </source>
</evidence>
<dbReference type="GO" id="GO:0005576">
    <property type="term" value="C:extracellular region"/>
    <property type="evidence" value="ECO:0007669"/>
    <property type="project" value="UniProtKB-SubCell"/>
</dbReference>
<dbReference type="InterPro" id="IPR018511">
    <property type="entry name" value="Hemolysin-typ_Ca-bd_CS"/>
</dbReference>
<dbReference type="PANTHER" id="PTHR38340">
    <property type="entry name" value="S-LAYER PROTEIN"/>
    <property type="match status" value="1"/>
</dbReference>
<dbReference type="SUPFAM" id="SSF51294">
    <property type="entry name" value="Hedgehog/intein (Hint) domain"/>
    <property type="match status" value="1"/>
</dbReference>
<comment type="caution">
    <text evidence="5">The sequence shown here is derived from an EMBL/GenBank/DDBJ whole genome shotgun (WGS) entry which is preliminary data.</text>
</comment>
<dbReference type="GO" id="GO:0005509">
    <property type="term" value="F:calcium ion binding"/>
    <property type="evidence" value="ECO:0007669"/>
    <property type="project" value="InterPro"/>
</dbReference>
<dbReference type="InterPro" id="IPR050557">
    <property type="entry name" value="RTX_toxin/Mannuronan_C5-epim"/>
</dbReference>
<dbReference type="InterPro" id="IPR036844">
    <property type="entry name" value="Hint_dom_sf"/>
</dbReference>
<evidence type="ECO:0000256" key="1">
    <source>
        <dbReference type="ARBA" id="ARBA00004613"/>
    </source>
</evidence>
<dbReference type="Pfam" id="PF00353">
    <property type="entry name" value="HemolysinCabind"/>
    <property type="match status" value="4"/>
</dbReference>
<dbReference type="PANTHER" id="PTHR38340:SF1">
    <property type="entry name" value="S-LAYER PROTEIN"/>
    <property type="match status" value="1"/>
</dbReference>
<dbReference type="Gene3D" id="2.150.10.10">
    <property type="entry name" value="Serralysin-like metalloprotease, C-terminal"/>
    <property type="match status" value="2"/>
</dbReference>
<dbReference type="Proteomes" id="UP000245765">
    <property type="component" value="Unassembled WGS sequence"/>
</dbReference>
<dbReference type="InterPro" id="IPR028992">
    <property type="entry name" value="Hedgehog/Intein_dom"/>
</dbReference>
<evidence type="ECO:0000256" key="3">
    <source>
        <dbReference type="SAM" id="MobiDB-lite"/>
    </source>
</evidence>
<sequence>MSGATIPGSLNSGENTQYWNGTAWVTTPIADTNIAYYGSTGGNTTTLGSDNDFANGRNGNDVISGGGGNDVLVGGAGADTLNGNDGADTLIGSNATVTGSLDTGTVTVTFGTGASDGSSIDRLTGGTGNDTYVVTNANDVIREFADQGTDTILIASNLATTFSVGLGVSIENLGVLDPSATTGVSLSANAGNQSMSGGAGNDVLSAGLGNDTLDGLGGADSLSGGENDDELRGSGNDTLDGGTGDDSFVLSGSGNVVDGGGGTADTITFTTNGTYTVTAAGSGFTVTGPGDTTNTVSNIEFIAGGDADTVFGAGSFYVCFAGGTRIRTDRGETPVESLRAGDLVATVSGRGAPLKPVLWIGRRRVLLAG</sequence>
<dbReference type="Pfam" id="PF13403">
    <property type="entry name" value="Hint_2"/>
    <property type="match status" value="1"/>
</dbReference>
<feature type="region of interest" description="Disordered" evidence="3">
    <location>
        <begin position="215"/>
        <end position="245"/>
    </location>
</feature>
<dbReference type="PROSITE" id="PS00330">
    <property type="entry name" value="HEMOLYSIN_CALCIUM"/>
    <property type="match status" value="2"/>
</dbReference>
<accession>A0A317F847</accession>
<dbReference type="SUPFAM" id="SSF51120">
    <property type="entry name" value="beta-Roll"/>
    <property type="match status" value="1"/>
</dbReference>
<evidence type="ECO:0000313" key="5">
    <source>
        <dbReference type="EMBL" id="PWS35310.1"/>
    </source>
</evidence>
<dbReference type="PRINTS" id="PR00313">
    <property type="entry name" value="CABNDNGRPT"/>
</dbReference>
<reference evidence="6" key="1">
    <citation type="submission" date="2018-05" db="EMBL/GenBank/DDBJ databases">
        <authorList>
            <person name="Du Z."/>
            <person name="Wang X."/>
        </authorList>
    </citation>
    <scope>NUCLEOTIDE SEQUENCE [LARGE SCALE GENOMIC DNA]</scope>
    <source>
        <strain evidence="6">CQN31</strain>
    </source>
</reference>
<organism evidence="5 6">
    <name type="scientific">Falsiroseomonas bella</name>
    <dbReference type="NCBI Taxonomy" id="2184016"/>
    <lineage>
        <taxon>Bacteria</taxon>
        <taxon>Pseudomonadati</taxon>
        <taxon>Pseudomonadota</taxon>
        <taxon>Alphaproteobacteria</taxon>
        <taxon>Acetobacterales</taxon>
        <taxon>Roseomonadaceae</taxon>
        <taxon>Falsiroseomonas</taxon>
    </lineage>
</organism>
<feature type="domain" description="Hedgehog/Intein (Hint)" evidence="4">
    <location>
        <begin position="318"/>
        <end position="365"/>
    </location>
</feature>
<dbReference type="AlphaFoldDB" id="A0A317F847"/>
<feature type="compositionally biased region" description="Low complexity" evidence="3">
    <location>
        <begin position="233"/>
        <end position="245"/>
    </location>
</feature>
<dbReference type="InterPro" id="IPR011049">
    <property type="entry name" value="Serralysin-like_metalloprot_C"/>
</dbReference>